<evidence type="ECO:0000313" key="3">
    <source>
        <dbReference type="Proteomes" id="UP000735302"/>
    </source>
</evidence>
<feature type="region of interest" description="Disordered" evidence="1">
    <location>
        <begin position="102"/>
        <end position="141"/>
    </location>
</feature>
<name>A0AAV3YEC9_9GAST</name>
<keyword evidence="3" id="KW-1185">Reference proteome</keyword>
<evidence type="ECO:0000313" key="2">
    <source>
        <dbReference type="EMBL" id="GFN81226.1"/>
    </source>
</evidence>
<gene>
    <name evidence="2" type="ORF">PoB_000773200</name>
</gene>
<proteinExistence type="predicted"/>
<dbReference type="EMBL" id="BLXT01000921">
    <property type="protein sequence ID" value="GFN81226.1"/>
    <property type="molecule type" value="Genomic_DNA"/>
</dbReference>
<comment type="caution">
    <text evidence="2">The sequence shown here is derived from an EMBL/GenBank/DDBJ whole genome shotgun (WGS) entry which is preliminary data.</text>
</comment>
<organism evidence="2 3">
    <name type="scientific">Plakobranchus ocellatus</name>
    <dbReference type="NCBI Taxonomy" id="259542"/>
    <lineage>
        <taxon>Eukaryota</taxon>
        <taxon>Metazoa</taxon>
        <taxon>Spiralia</taxon>
        <taxon>Lophotrochozoa</taxon>
        <taxon>Mollusca</taxon>
        <taxon>Gastropoda</taxon>
        <taxon>Heterobranchia</taxon>
        <taxon>Euthyneura</taxon>
        <taxon>Panpulmonata</taxon>
        <taxon>Sacoglossa</taxon>
        <taxon>Placobranchoidea</taxon>
        <taxon>Plakobranchidae</taxon>
        <taxon>Plakobranchus</taxon>
    </lineage>
</organism>
<evidence type="ECO:0000256" key="1">
    <source>
        <dbReference type="SAM" id="MobiDB-lite"/>
    </source>
</evidence>
<accession>A0AAV3YEC9</accession>
<feature type="compositionally biased region" description="Basic and acidic residues" evidence="1">
    <location>
        <begin position="112"/>
        <end position="121"/>
    </location>
</feature>
<dbReference type="AlphaFoldDB" id="A0AAV3YEC9"/>
<dbReference type="Proteomes" id="UP000735302">
    <property type="component" value="Unassembled WGS sequence"/>
</dbReference>
<sequence length="141" mass="16240">MRDGLGCDTAKGKQSTIYPCRHRSYRSYRRPDRALTCLYTPHNAFLVFGKAAYSPVSIHGTETHWARGLNKVKKLSSENHADLADNQASSLRHEGLCRSQGRYANPWATQAAERKRGKKEEVEEEEKEEKEKEEEEEKEEE</sequence>
<reference evidence="2 3" key="1">
    <citation type="journal article" date="2021" name="Elife">
        <title>Chloroplast acquisition without the gene transfer in kleptoplastic sea slugs, Plakobranchus ocellatus.</title>
        <authorList>
            <person name="Maeda T."/>
            <person name="Takahashi S."/>
            <person name="Yoshida T."/>
            <person name="Shimamura S."/>
            <person name="Takaki Y."/>
            <person name="Nagai Y."/>
            <person name="Toyoda A."/>
            <person name="Suzuki Y."/>
            <person name="Arimoto A."/>
            <person name="Ishii H."/>
            <person name="Satoh N."/>
            <person name="Nishiyama T."/>
            <person name="Hasebe M."/>
            <person name="Maruyama T."/>
            <person name="Minagawa J."/>
            <person name="Obokata J."/>
            <person name="Shigenobu S."/>
        </authorList>
    </citation>
    <scope>NUCLEOTIDE SEQUENCE [LARGE SCALE GENOMIC DNA]</scope>
</reference>
<feature type="compositionally biased region" description="Acidic residues" evidence="1">
    <location>
        <begin position="122"/>
        <end position="141"/>
    </location>
</feature>
<protein>
    <submittedName>
        <fullName evidence="2">Uncharacterized protein</fullName>
    </submittedName>
</protein>